<evidence type="ECO:0000256" key="1">
    <source>
        <dbReference type="ARBA" id="ARBA00022490"/>
    </source>
</evidence>
<dbReference type="EMBL" id="LROR01000054">
    <property type="protein sequence ID" value="OBR93122.1"/>
    <property type="molecule type" value="Genomic_DNA"/>
</dbReference>
<proteinExistence type="inferred from homology"/>
<dbReference type="Gene3D" id="3.30.300.20">
    <property type="match status" value="1"/>
</dbReference>
<dbReference type="PANTHER" id="PTHR34654:SF1">
    <property type="entry name" value="RNA-BINDING PROTEIN KHPA"/>
    <property type="match status" value="1"/>
</dbReference>
<name>A0A166TZD2_9CLOT</name>
<evidence type="ECO:0000313" key="5">
    <source>
        <dbReference type="EMBL" id="OBR93122.1"/>
    </source>
</evidence>
<protein>
    <recommendedName>
        <fullName evidence="3">RNA-binding protein KhpA</fullName>
    </recommendedName>
    <alternativeName>
        <fullName evidence="3">KH-domain protein A</fullName>
    </alternativeName>
</protein>
<keyword evidence="1 3" id="KW-0963">Cytoplasm</keyword>
<gene>
    <name evidence="3" type="primary">khpA</name>
    <name evidence="5" type="ORF">CLCOS_25940</name>
    <name evidence="4" type="ORF">WX73_02924</name>
</gene>
<keyword evidence="3" id="KW-0143">Chaperone</keyword>
<dbReference type="InterPro" id="IPR015946">
    <property type="entry name" value="KH_dom-like_a/b"/>
</dbReference>
<evidence type="ECO:0000313" key="6">
    <source>
        <dbReference type="Proteomes" id="UP000077384"/>
    </source>
</evidence>
<dbReference type="RefSeq" id="WP_013237955.1">
    <property type="nucleotide sequence ID" value="NZ_LITQ01000003.1"/>
</dbReference>
<accession>A0A166TZD2</accession>
<reference evidence="4 6" key="1">
    <citation type="journal article" date="2015" name="Biotechnol. Bioeng.">
        <title>Genome sequence and phenotypic characterization of Caulobacter segnis.</title>
        <authorList>
            <person name="Patel S."/>
            <person name="Fletcher B."/>
            <person name="Scott D.C."/>
            <person name="Ely B."/>
        </authorList>
    </citation>
    <scope>NUCLEOTIDE SEQUENCE [LARGE SCALE GENOMIC DNA]</scope>
    <source>
        <strain evidence="4 6">PS02</strain>
    </source>
</reference>
<evidence type="ECO:0000313" key="4">
    <source>
        <dbReference type="EMBL" id="OAA94378.1"/>
    </source>
</evidence>
<keyword evidence="7" id="KW-1185">Reference proteome</keyword>
<dbReference type="Proteomes" id="UP000077384">
    <property type="component" value="Unassembled WGS sequence"/>
</dbReference>
<dbReference type="InterPro" id="IPR009019">
    <property type="entry name" value="KH_sf_prok-type"/>
</dbReference>
<organism evidence="4 6">
    <name type="scientific">Clostridium coskatii</name>
    <dbReference type="NCBI Taxonomy" id="1705578"/>
    <lineage>
        <taxon>Bacteria</taxon>
        <taxon>Bacillati</taxon>
        <taxon>Bacillota</taxon>
        <taxon>Clostridia</taxon>
        <taxon>Eubacteriales</taxon>
        <taxon>Clostridiaceae</taxon>
        <taxon>Clostridium</taxon>
    </lineage>
</organism>
<keyword evidence="2 3" id="KW-0694">RNA-binding</keyword>
<comment type="subcellular location">
    <subcellularLocation>
        <location evidence="3">Cytoplasm</location>
    </subcellularLocation>
</comment>
<keyword evidence="3" id="KW-0961">Cell wall biogenesis/degradation</keyword>
<dbReference type="EMBL" id="LITQ01000003">
    <property type="protein sequence ID" value="OAA94378.1"/>
    <property type="molecule type" value="Genomic_DNA"/>
</dbReference>
<keyword evidence="3" id="KW-0133">Cell shape</keyword>
<comment type="function">
    <text evidence="3">A probable RNA chaperone. Forms a complex with KhpB which binds to cellular RNA and controls its expression. Plays a role in peptidoglycan (PG) homeostasis and cell length regulation.</text>
</comment>
<dbReference type="GO" id="GO:0071555">
    <property type="term" value="P:cell wall organization"/>
    <property type="evidence" value="ECO:0007669"/>
    <property type="project" value="UniProtKB-KW"/>
</dbReference>
<evidence type="ECO:0000256" key="3">
    <source>
        <dbReference type="HAMAP-Rule" id="MF_00088"/>
    </source>
</evidence>
<dbReference type="PANTHER" id="PTHR34654">
    <property type="entry name" value="UPF0109 PROTEIN SCO5592"/>
    <property type="match status" value="1"/>
</dbReference>
<dbReference type="AlphaFoldDB" id="A0A166TZD2"/>
<dbReference type="PROSITE" id="PS50084">
    <property type="entry name" value="KH_TYPE_1"/>
    <property type="match status" value="1"/>
</dbReference>
<evidence type="ECO:0000313" key="7">
    <source>
        <dbReference type="Proteomes" id="UP000093694"/>
    </source>
</evidence>
<dbReference type="GO" id="GO:0005737">
    <property type="term" value="C:cytoplasm"/>
    <property type="evidence" value="ECO:0007669"/>
    <property type="project" value="UniProtKB-SubCell"/>
</dbReference>
<dbReference type="NCBIfam" id="NF001748">
    <property type="entry name" value="PRK00468.1"/>
    <property type="match status" value="1"/>
</dbReference>
<sequence>MKELVEIIAKSLVDNPDMVQVNEIAGEQSIILELKVAPDDMGKVIGKQGRIAKAIRTVVKAAAIKENKRVVVEII</sequence>
<dbReference type="InterPro" id="IPR020627">
    <property type="entry name" value="KhpA"/>
</dbReference>
<dbReference type="CDD" id="cd22533">
    <property type="entry name" value="KH-II_YlqC-like"/>
    <property type="match status" value="1"/>
</dbReference>
<dbReference type="PATRIC" id="fig|1705578.3.peg.2580"/>
<dbReference type="Proteomes" id="UP000093694">
    <property type="component" value="Unassembled WGS sequence"/>
</dbReference>
<dbReference type="Pfam" id="PF13083">
    <property type="entry name" value="KH_KhpA-B"/>
    <property type="match status" value="1"/>
</dbReference>
<dbReference type="SUPFAM" id="SSF54814">
    <property type="entry name" value="Prokaryotic type KH domain (KH-domain type II)"/>
    <property type="match status" value="1"/>
</dbReference>
<dbReference type="GO" id="GO:0008360">
    <property type="term" value="P:regulation of cell shape"/>
    <property type="evidence" value="ECO:0007669"/>
    <property type="project" value="UniProtKB-KW"/>
</dbReference>
<dbReference type="GO" id="GO:0003723">
    <property type="term" value="F:RNA binding"/>
    <property type="evidence" value="ECO:0007669"/>
    <property type="project" value="UniProtKB-UniRule"/>
</dbReference>
<comment type="caution">
    <text evidence="4">The sequence shown here is derived from an EMBL/GenBank/DDBJ whole genome shotgun (WGS) entry which is preliminary data.</text>
</comment>
<dbReference type="GO" id="GO:0009252">
    <property type="term" value="P:peptidoglycan biosynthetic process"/>
    <property type="evidence" value="ECO:0007669"/>
    <property type="project" value="UniProtKB-UniRule"/>
</dbReference>
<dbReference type="HAMAP" id="MF_00088">
    <property type="entry name" value="KhpA"/>
    <property type="match status" value="1"/>
</dbReference>
<evidence type="ECO:0000256" key="2">
    <source>
        <dbReference type="ARBA" id="ARBA00022884"/>
    </source>
</evidence>
<comment type="subunit">
    <text evidence="3">Forms a complex with KhpB.</text>
</comment>
<reference evidence="5 7" key="2">
    <citation type="journal article" date="2016" name="Front. Microbiol.">
        <title>Industrial Acetogenic Biocatalysts: A Comparative Metabolic and Genomic Analysis.</title>
        <authorList>
            <person name="Bengelsdorf F."/>
            <person name="Poehlein A."/>
            <person name="Sonja S."/>
            <person name="Erz C."/>
            <person name="Hummel T."/>
            <person name="Hoffmeister S."/>
            <person name="Daniel R."/>
            <person name="Durre P."/>
        </authorList>
    </citation>
    <scope>NUCLEOTIDE SEQUENCE [LARGE SCALE GENOMIC DNA]</scope>
    <source>
        <strain evidence="5 7">PTA-10522</strain>
    </source>
</reference>
<comment type="similarity">
    <text evidence="3">Belongs to the KhpA RNA-binding protein family.</text>
</comment>